<dbReference type="Gene3D" id="2.60.40.1930">
    <property type="match status" value="1"/>
</dbReference>
<feature type="non-terminal residue" evidence="1">
    <location>
        <position position="297"/>
    </location>
</feature>
<organism evidence="1">
    <name type="scientific">marine sediment metagenome</name>
    <dbReference type="NCBI Taxonomy" id="412755"/>
    <lineage>
        <taxon>unclassified sequences</taxon>
        <taxon>metagenomes</taxon>
        <taxon>ecological metagenomes</taxon>
    </lineage>
</organism>
<accession>X1CNV4</accession>
<comment type="caution">
    <text evidence="1">The sequence shown here is derived from an EMBL/GenBank/DDBJ whole genome shotgun (WGS) entry which is preliminary data.</text>
</comment>
<gene>
    <name evidence="1" type="ORF">S01H4_24482</name>
</gene>
<evidence type="ECO:0000313" key="1">
    <source>
        <dbReference type="EMBL" id="GAG85931.1"/>
    </source>
</evidence>
<protein>
    <submittedName>
        <fullName evidence="1">Uncharacterized protein</fullName>
    </submittedName>
</protein>
<dbReference type="EMBL" id="BART01011502">
    <property type="protein sequence ID" value="GAG85931.1"/>
    <property type="molecule type" value="Genomic_DNA"/>
</dbReference>
<feature type="non-terminal residue" evidence="1">
    <location>
        <position position="1"/>
    </location>
</feature>
<reference evidence="1" key="1">
    <citation type="journal article" date="2014" name="Front. Microbiol.">
        <title>High frequency of phylogenetically diverse reductive dehalogenase-homologous genes in deep subseafloor sedimentary metagenomes.</title>
        <authorList>
            <person name="Kawai M."/>
            <person name="Futagami T."/>
            <person name="Toyoda A."/>
            <person name="Takaki Y."/>
            <person name="Nishi S."/>
            <person name="Hori S."/>
            <person name="Arai W."/>
            <person name="Tsubouchi T."/>
            <person name="Morono Y."/>
            <person name="Uchiyama I."/>
            <person name="Ito T."/>
            <person name="Fujiyama A."/>
            <person name="Inagaki F."/>
            <person name="Takami H."/>
        </authorList>
    </citation>
    <scope>NUCLEOTIDE SEQUENCE</scope>
    <source>
        <strain evidence="1">Expedition CK06-06</strain>
    </source>
</reference>
<sequence length="297" mass="34132">QDLSDLKSSDNGNPSLDYSSVYQNATTVYRLFESIQFDINASKFAVNFPNYTVMQIHYSNNEVEDFNMDYVSGTNFTYIYTPRYYDPLGFQNVSFSIYNFSDSLLSSTDPITNFTITTNYLLLLNSTEYSRGENLYAELIVNDEPQPYDFDWNVTIVDSDNETLQNNLFDVGNNLMQFSFELDDKFNYTNDLYYVKINITDSSRNTKASAYFPFKVLNSLPEIVVSSISFSKDPIKRAEDCTVNLNVTDDDTYTLPENLTVSMTIQTSIGELETPIELTNNNNWTFTTTFFIDITKP</sequence>
<dbReference type="AlphaFoldDB" id="X1CNV4"/>
<proteinExistence type="predicted"/>
<name>X1CNV4_9ZZZZ</name>